<evidence type="ECO:0000313" key="4">
    <source>
        <dbReference type="EMBL" id="GIY29254.1"/>
    </source>
</evidence>
<dbReference type="EMBL" id="BPLQ01007293">
    <property type="protein sequence ID" value="GIY29254.1"/>
    <property type="molecule type" value="Genomic_DNA"/>
</dbReference>
<comment type="caution">
    <text evidence="4">The sequence shown here is derived from an EMBL/GenBank/DDBJ whole genome shotgun (WGS) entry which is preliminary data.</text>
</comment>
<dbReference type="PRINTS" id="PR00019">
    <property type="entry name" value="LEURICHRPT"/>
</dbReference>
<dbReference type="Gene3D" id="3.80.10.10">
    <property type="entry name" value="Ribonuclease Inhibitor"/>
    <property type="match status" value="2"/>
</dbReference>
<evidence type="ECO:0000313" key="5">
    <source>
        <dbReference type="Proteomes" id="UP001054837"/>
    </source>
</evidence>
<evidence type="ECO:0008006" key="6">
    <source>
        <dbReference type="Google" id="ProtNLM"/>
    </source>
</evidence>
<dbReference type="SUPFAM" id="SSF52058">
    <property type="entry name" value="L domain-like"/>
    <property type="match status" value="1"/>
</dbReference>
<keyword evidence="1" id="KW-0433">Leucine-rich repeat</keyword>
<keyword evidence="3" id="KW-0677">Repeat</keyword>
<dbReference type="Pfam" id="PF13516">
    <property type="entry name" value="LRR_6"/>
    <property type="match status" value="1"/>
</dbReference>
<name>A0AAV4S5H5_9ARAC</name>
<dbReference type="InterPro" id="IPR001611">
    <property type="entry name" value="Leu-rich_rpt"/>
</dbReference>
<proteinExistence type="predicted"/>
<dbReference type="SMART" id="SM00369">
    <property type="entry name" value="LRR_TYP"/>
    <property type="match status" value="6"/>
</dbReference>
<dbReference type="InterPro" id="IPR050328">
    <property type="entry name" value="Dev_Immune_Receptor"/>
</dbReference>
<dbReference type="PROSITE" id="PS51450">
    <property type="entry name" value="LRR"/>
    <property type="match status" value="2"/>
</dbReference>
<dbReference type="PANTHER" id="PTHR24373">
    <property type="entry name" value="SLIT RELATED LEUCINE-RICH REPEAT NEURONAL PROTEIN"/>
    <property type="match status" value="1"/>
</dbReference>
<sequence>MELLHRDEKIESGVELLNVCRSLYLNNNNISDLSRVLHDTTEGLIKLKLSYNPIERIAPNMFDGYSKNIRHLHLDHCLIREIDAQIWNEMPHLRELDLSFNMIDKVTNNINIPNIKSRPFESSLRLDHNLLTSLGPALRYNPMKNFSMADNLIAHLGPEDLQDERRVRHLDLQGNVIAQVERLTFATITGRLLSLDLSRNRIESLQGCLQNLTKLLVLNLSQNRIEVSRFSLLSN</sequence>
<protein>
    <recommendedName>
        <fullName evidence="6">Chaoptin</fullName>
    </recommendedName>
</protein>
<dbReference type="Pfam" id="PF13855">
    <property type="entry name" value="LRR_8"/>
    <property type="match status" value="1"/>
</dbReference>
<organism evidence="4 5">
    <name type="scientific">Caerostris darwini</name>
    <dbReference type="NCBI Taxonomy" id="1538125"/>
    <lineage>
        <taxon>Eukaryota</taxon>
        <taxon>Metazoa</taxon>
        <taxon>Ecdysozoa</taxon>
        <taxon>Arthropoda</taxon>
        <taxon>Chelicerata</taxon>
        <taxon>Arachnida</taxon>
        <taxon>Araneae</taxon>
        <taxon>Araneomorphae</taxon>
        <taxon>Entelegynae</taxon>
        <taxon>Araneoidea</taxon>
        <taxon>Araneidae</taxon>
        <taxon>Caerostris</taxon>
    </lineage>
</organism>
<keyword evidence="5" id="KW-1185">Reference proteome</keyword>
<evidence type="ECO:0000256" key="1">
    <source>
        <dbReference type="ARBA" id="ARBA00022614"/>
    </source>
</evidence>
<reference evidence="4 5" key="1">
    <citation type="submission" date="2021-06" db="EMBL/GenBank/DDBJ databases">
        <title>Caerostris darwini draft genome.</title>
        <authorList>
            <person name="Kono N."/>
            <person name="Arakawa K."/>
        </authorList>
    </citation>
    <scope>NUCLEOTIDE SEQUENCE [LARGE SCALE GENOMIC DNA]</scope>
</reference>
<dbReference type="Proteomes" id="UP001054837">
    <property type="component" value="Unassembled WGS sequence"/>
</dbReference>
<dbReference type="AlphaFoldDB" id="A0AAV4S5H5"/>
<dbReference type="PANTHER" id="PTHR24373:SF275">
    <property type="entry name" value="TIR DOMAIN-CONTAINING PROTEIN"/>
    <property type="match status" value="1"/>
</dbReference>
<keyword evidence="2" id="KW-0732">Signal</keyword>
<dbReference type="InterPro" id="IPR032675">
    <property type="entry name" value="LRR_dom_sf"/>
</dbReference>
<evidence type="ECO:0000256" key="2">
    <source>
        <dbReference type="ARBA" id="ARBA00022729"/>
    </source>
</evidence>
<dbReference type="InterPro" id="IPR003591">
    <property type="entry name" value="Leu-rich_rpt_typical-subtyp"/>
</dbReference>
<accession>A0AAV4S5H5</accession>
<evidence type="ECO:0000256" key="3">
    <source>
        <dbReference type="ARBA" id="ARBA00022737"/>
    </source>
</evidence>
<gene>
    <name evidence="4" type="ORF">CDAR_254021</name>
</gene>